<name>A0ABM1TX65_MICOH</name>
<keyword evidence="1" id="KW-1015">Disulfide bond</keyword>
<dbReference type="InterPro" id="IPR036179">
    <property type="entry name" value="Ig-like_dom_sf"/>
</dbReference>
<dbReference type="Gene3D" id="2.60.40.10">
    <property type="entry name" value="Immunoglobulins"/>
    <property type="match status" value="2"/>
</dbReference>
<dbReference type="PROSITE" id="PS50835">
    <property type="entry name" value="IG_LIKE"/>
    <property type="match status" value="1"/>
</dbReference>
<dbReference type="InterPro" id="IPR050412">
    <property type="entry name" value="Ig-like_Receptors_ImmuneReg"/>
</dbReference>
<feature type="transmembrane region" description="Helical" evidence="3">
    <location>
        <begin position="222"/>
        <end position="244"/>
    </location>
</feature>
<evidence type="ECO:0000256" key="4">
    <source>
        <dbReference type="SAM" id="SignalP"/>
    </source>
</evidence>
<dbReference type="Proteomes" id="UP000694915">
    <property type="component" value="Unplaced"/>
</dbReference>
<evidence type="ECO:0000313" key="6">
    <source>
        <dbReference type="Proteomes" id="UP000694915"/>
    </source>
</evidence>
<dbReference type="Pfam" id="PF13895">
    <property type="entry name" value="Ig_2"/>
    <property type="match status" value="1"/>
</dbReference>
<dbReference type="InterPro" id="IPR007110">
    <property type="entry name" value="Ig-like_dom"/>
</dbReference>
<keyword evidence="3" id="KW-0472">Membrane</keyword>
<feature type="chain" id="PRO_5046333465" evidence="4">
    <location>
        <begin position="22"/>
        <end position="255"/>
    </location>
</feature>
<dbReference type="SUPFAM" id="SSF48726">
    <property type="entry name" value="Immunoglobulin"/>
    <property type="match status" value="2"/>
</dbReference>
<keyword evidence="3" id="KW-1133">Transmembrane helix</keyword>
<dbReference type="Pfam" id="PF00047">
    <property type="entry name" value="ig"/>
    <property type="match status" value="1"/>
</dbReference>
<keyword evidence="2" id="KW-0393">Immunoglobulin domain</keyword>
<dbReference type="PANTHER" id="PTHR11738">
    <property type="entry name" value="MHC CLASS I NK CELL RECEPTOR"/>
    <property type="match status" value="1"/>
</dbReference>
<protein>
    <submittedName>
        <fullName evidence="7">Leukocyte immunoglobulin-like receptor subfamily B member 4</fullName>
    </submittedName>
</protein>
<dbReference type="InterPro" id="IPR013783">
    <property type="entry name" value="Ig-like_fold"/>
</dbReference>
<dbReference type="InterPro" id="IPR013151">
    <property type="entry name" value="Immunoglobulin_dom"/>
</dbReference>
<dbReference type="PANTHER" id="PTHR11738:SF181">
    <property type="entry name" value="LEUKOCYTE IMMUNOGLOBULIN-LIKE RECEPTOR SUBFAMILY B MEMBER 4A-RELATED"/>
    <property type="match status" value="1"/>
</dbReference>
<organism evidence="6 7">
    <name type="scientific">Microtus ochrogaster</name>
    <name type="common">Prairie vole</name>
    <dbReference type="NCBI Taxonomy" id="79684"/>
    <lineage>
        <taxon>Eukaryota</taxon>
        <taxon>Metazoa</taxon>
        <taxon>Chordata</taxon>
        <taxon>Craniata</taxon>
        <taxon>Vertebrata</taxon>
        <taxon>Euteleostomi</taxon>
        <taxon>Mammalia</taxon>
        <taxon>Eutheria</taxon>
        <taxon>Euarchontoglires</taxon>
        <taxon>Glires</taxon>
        <taxon>Rodentia</taxon>
        <taxon>Myomorpha</taxon>
        <taxon>Muroidea</taxon>
        <taxon>Cricetidae</taxon>
        <taxon>Arvicolinae</taxon>
        <taxon>Microtus</taxon>
    </lineage>
</organism>
<dbReference type="RefSeq" id="XP_026634327.1">
    <property type="nucleotide sequence ID" value="XM_026778526.1"/>
</dbReference>
<keyword evidence="6" id="KW-1185">Reference proteome</keyword>
<keyword evidence="3" id="KW-0812">Transmembrane</keyword>
<feature type="domain" description="Ig-like" evidence="5">
    <location>
        <begin position="112"/>
        <end position="184"/>
    </location>
</feature>
<evidence type="ECO:0000256" key="3">
    <source>
        <dbReference type="SAM" id="Phobius"/>
    </source>
</evidence>
<feature type="signal peptide" evidence="4">
    <location>
        <begin position="1"/>
        <end position="21"/>
    </location>
</feature>
<sequence length="255" mass="29063">MTLMLRMLLCIGTLPKPIIWAEPHSVIVIYTPVTIWCQGSWEAVEYFLYKEGSLDPWDRQLPLEHENKAKFHIKYMSNGFAGIYKCYYKSPAGSSEHSDTLDLVLTGVYDKPSLSVWLSPAVTSGESITMQCSSSLEFDRFILIQEGKHNFSWTLNSQQHAKMSFQAHFVMGSVTANHNGTFRCYGYFKTVPHEWSTSSNPLDILISEPPSSQNQHHIVENLIRMFMAALVLVTLVILLLEAWYSKKMEKDSIKG</sequence>
<evidence type="ECO:0000256" key="1">
    <source>
        <dbReference type="ARBA" id="ARBA00023157"/>
    </source>
</evidence>
<keyword evidence="4" id="KW-0732">Signal</keyword>
<dbReference type="CDD" id="cd16843">
    <property type="entry name" value="IgC2_D1_D2_LILR_KIR_like"/>
    <property type="match status" value="1"/>
</dbReference>
<evidence type="ECO:0000313" key="7">
    <source>
        <dbReference type="RefSeq" id="XP_026634327.1"/>
    </source>
</evidence>
<dbReference type="GeneID" id="101999602"/>
<accession>A0ABM1TX65</accession>
<evidence type="ECO:0000259" key="5">
    <source>
        <dbReference type="PROSITE" id="PS50835"/>
    </source>
</evidence>
<evidence type="ECO:0000256" key="2">
    <source>
        <dbReference type="ARBA" id="ARBA00023319"/>
    </source>
</evidence>
<reference evidence="7" key="1">
    <citation type="submission" date="2025-08" db="UniProtKB">
        <authorList>
            <consortium name="RefSeq"/>
        </authorList>
    </citation>
    <scope>IDENTIFICATION</scope>
</reference>
<gene>
    <name evidence="7" type="primary">LOC101999602</name>
</gene>
<proteinExistence type="predicted"/>